<dbReference type="InterPro" id="IPR035979">
    <property type="entry name" value="RBD_domain_sf"/>
</dbReference>
<feature type="compositionally biased region" description="Low complexity" evidence="10">
    <location>
        <begin position="19"/>
        <end position="30"/>
    </location>
</feature>
<organism evidence="12 13">
    <name type="scientific">Geodia barretti</name>
    <name type="common">Barrett's horny sponge</name>
    <dbReference type="NCBI Taxonomy" id="519541"/>
    <lineage>
        <taxon>Eukaryota</taxon>
        <taxon>Metazoa</taxon>
        <taxon>Porifera</taxon>
        <taxon>Demospongiae</taxon>
        <taxon>Heteroscleromorpha</taxon>
        <taxon>Tetractinellida</taxon>
        <taxon>Astrophorina</taxon>
        <taxon>Geodiidae</taxon>
        <taxon>Geodia</taxon>
    </lineage>
</organism>
<dbReference type="GO" id="GO:0003676">
    <property type="term" value="F:nucleic acid binding"/>
    <property type="evidence" value="ECO:0007669"/>
    <property type="project" value="InterPro"/>
</dbReference>
<dbReference type="GO" id="GO:0044615">
    <property type="term" value="C:nuclear pore nuclear basket"/>
    <property type="evidence" value="ECO:0007669"/>
    <property type="project" value="TreeGrafter"/>
</dbReference>
<keyword evidence="7 9" id="KW-0906">Nuclear pore complex</keyword>
<dbReference type="PIRSF" id="PIRSF038119">
    <property type="entry name" value="Nucleoporin_NUP53"/>
    <property type="match status" value="1"/>
</dbReference>
<dbReference type="PANTHER" id="PTHR21527">
    <property type="entry name" value="NUCLEOPORIN NUP35"/>
    <property type="match status" value="1"/>
</dbReference>
<name>A0AA35TEQ8_GEOBA</name>
<sequence>MSLFQQAYGTPSSLSHGRPQQQHGSSPPGQMDTSGYLPAFLLGSPTPKSPARSRHAVAGTTPRLQGLRASTSLQTDRGAVMVGSGGRKIYSEGTANKPTQGLQRGGSLNFSLLQTASRTGHTATPSTNALILPTPGIVGVTGVREDGVTQISPPSPPQLDPFYSQGESLDSGDGPGECWVTVFGFPPSASSYVLEQFSQYGTILRHSVSADGNWMHLLFQSRLQAKKALSKNGKVYGNGIMIGVQPCIDKAVMEGYVPGAGDGATARALGGVGGALSGPLGRPATIRPLTAAYQASSGPNQVAPANPNTPQKSTGFISKAFEYMFGW</sequence>
<comment type="function">
    <text evidence="9">Functions as a component of the nuclear pore complex (NPC).</text>
</comment>
<protein>
    <recommendedName>
        <fullName evidence="9">Nucleoporin NUP53</fullName>
    </recommendedName>
</protein>
<comment type="caution">
    <text evidence="12">The sequence shown here is derived from an EMBL/GenBank/DDBJ whole genome shotgun (WGS) entry which is preliminary data.</text>
</comment>
<dbReference type="GO" id="GO:0005543">
    <property type="term" value="F:phospholipid binding"/>
    <property type="evidence" value="ECO:0007669"/>
    <property type="project" value="TreeGrafter"/>
</dbReference>
<evidence type="ECO:0000256" key="3">
    <source>
        <dbReference type="ARBA" id="ARBA00022448"/>
    </source>
</evidence>
<keyword evidence="8 9" id="KW-0539">Nucleus</keyword>
<dbReference type="InterPro" id="IPR007846">
    <property type="entry name" value="RRM_NUP35_dom"/>
</dbReference>
<dbReference type="AlphaFoldDB" id="A0AA35TEQ8"/>
<evidence type="ECO:0000256" key="1">
    <source>
        <dbReference type="ARBA" id="ARBA00004567"/>
    </source>
</evidence>
<dbReference type="GO" id="GO:0051028">
    <property type="term" value="P:mRNA transport"/>
    <property type="evidence" value="ECO:0007669"/>
    <property type="project" value="UniProtKB-UniRule"/>
</dbReference>
<evidence type="ECO:0000256" key="5">
    <source>
        <dbReference type="ARBA" id="ARBA00022927"/>
    </source>
</evidence>
<dbReference type="GO" id="GO:0044613">
    <property type="term" value="C:nuclear pore central transport channel"/>
    <property type="evidence" value="ECO:0007669"/>
    <property type="project" value="TreeGrafter"/>
</dbReference>
<evidence type="ECO:0000256" key="10">
    <source>
        <dbReference type="SAM" id="MobiDB-lite"/>
    </source>
</evidence>
<dbReference type="Pfam" id="PF05172">
    <property type="entry name" value="RRM_Nup35"/>
    <property type="match status" value="1"/>
</dbReference>
<dbReference type="InterPro" id="IPR017389">
    <property type="entry name" value="Nucleoporin_NUP53"/>
</dbReference>
<dbReference type="GO" id="GO:0017056">
    <property type="term" value="F:structural constituent of nuclear pore"/>
    <property type="evidence" value="ECO:0007669"/>
    <property type="project" value="InterPro"/>
</dbReference>
<feature type="domain" description="RRM Nup35-type" evidence="11">
    <location>
        <begin position="174"/>
        <end position="254"/>
    </location>
</feature>
<dbReference type="InterPro" id="IPR012677">
    <property type="entry name" value="Nucleotide-bd_a/b_plait_sf"/>
</dbReference>
<evidence type="ECO:0000256" key="6">
    <source>
        <dbReference type="ARBA" id="ARBA00023010"/>
    </source>
</evidence>
<evidence type="ECO:0000256" key="4">
    <source>
        <dbReference type="ARBA" id="ARBA00022816"/>
    </source>
</evidence>
<dbReference type="GO" id="GO:0006607">
    <property type="term" value="P:NLS-bearing protein import into nucleus"/>
    <property type="evidence" value="ECO:0007669"/>
    <property type="project" value="TreeGrafter"/>
</dbReference>
<accession>A0AA35TEQ8</accession>
<evidence type="ECO:0000313" key="12">
    <source>
        <dbReference type="EMBL" id="CAI8046634.1"/>
    </source>
</evidence>
<gene>
    <name evidence="12" type="ORF">GBAR_LOCUS25793</name>
</gene>
<evidence type="ECO:0000256" key="2">
    <source>
        <dbReference type="ARBA" id="ARBA00009454"/>
    </source>
</evidence>
<keyword evidence="13" id="KW-1185">Reference proteome</keyword>
<feature type="compositionally biased region" description="Polar residues" evidence="10">
    <location>
        <begin position="1"/>
        <end position="15"/>
    </location>
</feature>
<feature type="region of interest" description="Disordered" evidence="10">
    <location>
        <begin position="1"/>
        <end position="77"/>
    </location>
</feature>
<evidence type="ECO:0000259" key="11">
    <source>
        <dbReference type="PROSITE" id="PS51472"/>
    </source>
</evidence>
<dbReference type="Gene3D" id="3.30.70.330">
    <property type="match status" value="1"/>
</dbReference>
<dbReference type="GO" id="GO:0031965">
    <property type="term" value="C:nuclear membrane"/>
    <property type="evidence" value="ECO:0007669"/>
    <property type="project" value="InterPro"/>
</dbReference>
<reference evidence="12" key="1">
    <citation type="submission" date="2023-03" db="EMBL/GenBank/DDBJ databases">
        <authorList>
            <person name="Steffen K."/>
            <person name="Cardenas P."/>
        </authorList>
    </citation>
    <scope>NUCLEOTIDE SEQUENCE</scope>
</reference>
<keyword evidence="3 9" id="KW-0813">Transport</keyword>
<dbReference type="Proteomes" id="UP001174909">
    <property type="component" value="Unassembled WGS sequence"/>
</dbReference>
<dbReference type="GO" id="GO:0006999">
    <property type="term" value="P:nuclear pore organization"/>
    <property type="evidence" value="ECO:0007669"/>
    <property type="project" value="TreeGrafter"/>
</dbReference>
<comment type="subcellular location">
    <subcellularLocation>
        <location evidence="1 9">Nucleus</location>
        <location evidence="1 9">Nuclear pore complex</location>
    </subcellularLocation>
</comment>
<evidence type="ECO:0000313" key="13">
    <source>
        <dbReference type="Proteomes" id="UP001174909"/>
    </source>
</evidence>
<dbReference type="SUPFAM" id="SSF54928">
    <property type="entry name" value="RNA-binding domain, RBD"/>
    <property type="match status" value="1"/>
</dbReference>
<evidence type="ECO:0000256" key="7">
    <source>
        <dbReference type="ARBA" id="ARBA00023132"/>
    </source>
</evidence>
<comment type="similarity">
    <text evidence="2 9">Belongs to the Nup35 family.</text>
</comment>
<dbReference type="EMBL" id="CASHTH010003578">
    <property type="protein sequence ID" value="CAI8046634.1"/>
    <property type="molecule type" value="Genomic_DNA"/>
</dbReference>
<keyword evidence="5 9" id="KW-0653">Protein transport</keyword>
<evidence type="ECO:0000256" key="8">
    <source>
        <dbReference type="ARBA" id="ARBA00023242"/>
    </source>
</evidence>
<evidence type="ECO:0000256" key="9">
    <source>
        <dbReference type="PIRNR" id="PIRNR038119"/>
    </source>
</evidence>
<dbReference type="PROSITE" id="PS51472">
    <property type="entry name" value="RRM_NUP35"/>
    <property type="match status" value="1"/>
</dbReference>
<keyword evidence="6 9" id="KW-0811">Translocation</keyword>
<proteinExistence type="inferred from homology"/>
<dbReference type="CDD" id="cd12722">
    <property type="entry name" value="RRM_Nup53"/>
    <property type="match status" value="1"/>
</dbReference>
<dbReference type="FunFam" id="3.30.70.330:FF:000095">
    <property type="entry name" value="Putative Nucleoporin NUP53"/>
    <property type="match status" value="1"/>
</dbReference>
<keyword evidence="4 9" id="KW-0509">mRNA transport</keyword>
<dbReference type="PANTHER" id="PTHR21527:SF6">
    <property type="entry name" value="NUCLEOPORIN NUP35"/>
    <property type="match status" value="1"/>
</dbReference>